<organism evidence="1 2">
    <name type="scientific">Necator americanus</name>
    <name type="common">Human hookworm</name>
    <dbReference type="NCBI Taxonomy" id="51031"/>
    <lineage>
        <taxon>Eukaryota</taxon>
        <taxon>Metazoa</taxon>
        <taxon>Ecdysozoa</taxon>
        <taxon>Nematoda</taxon>
        <taxon>Chromadorea</taxon>
        <taxon>Rhabditida</taxon>
        <taxon>Rhabditina</taxon>
        <taxon>Rhabditomorpha</taxon>
        <taxon>Strongyloidea</taxon>
        <taxon>Ancylostomatidae</taxon>
        <taxon>Bunostominae</taxon>
        <taxon>Necator</taxon>
    </lineage>
</organism>
<reference evidence="1 2" key="1">
    <citation type="submission" date="2023-08" db="EMBL/GenBank/DDBJ databases">
        <title>A Necator americanus chromosomal reference genome.</title>
        <authorList>
            <person name="Ilik V."/>
            <person name="Petrzelkova K.J."/>
            <person name="Pardy F."/>
            <person name="Fuh T."/>
            <person name="Niatou-Singa F.S."/>
            <person name="Gouil Q."/>
            <person name="Baker L."/>
            <person name="Ritchie M.E."/>
            <person name="Jex A.R."/>
            <person name="Gazzola D."/>
            <person name="Li H."/>
            <person name="Toshio Fujiwara R."/>
            <person name="Zhan B."/>
            <person name="Aroian R.V."/>
            <person name="Pafco B."/>
            <person name="Schwarz E.M."/>
        </authorList>
    </citation>
    <scope>NUCLEOTIDE SEQUENCE [LARGE SCALE GENOMIC DNA]</scope>
    <source>
        <strain evidence="1 2">Aroian</strain>
        <tissue evidence="1">Whole animal</tissue>
    </source>
</reference>
<sequence>MECAALCMLAATVGFVPSPDTHRCSYCVEARSTYADCFDDVIECAYRDPSSLIFCLNVYEHAAASMVHYSARCLSYEKFYVPDDAIKKIGASGMCKFSDVQPCECDVCRSQTTTTAFTVENTTNHMKKHKHHHHHHHRGNLTQSHPAAPRIYSNVSQPQLSAYKEDGLTFAAHSQSSTKNSYLQEASKYELLMKKLDSGVPLPKAEDMLITSFLMFSVTRKGGFSRSPIMIYSSGFLLETITEY</sequence>
<evidence type="ECO:0000313" key="1">
    <source>
        <dbReference type="EMBL" id="KAK6766581.1"/>
    </source>
</evidence>
<protein>
    <submittedName>
        <fullName evidence="1">Uncharacterized protein</fullName>
    </submittedName>
</protein>
<dbReference type="EMBL" id="JAVFWL010000006">
    <property type="protein sequence ID" value="KAK6766581.1"/>
    <property type="molecule type" value="Genomic_DNA"/>
</dbReference>
<evidence type="ECO:0000313" key="2">
    <source>
        <dbReference type="Proteomes" id="UP001303046"/>
    </source>
</evidence>
<name>A0ABR1EVB6_NECAM</name>
<proteinExistence type="predicted"/>
<gene>
    <name evidence="1" type="primary">Necator_chrX.g26245</name>
    <name evidence="1" type="ORF">RB195_026079</name>
</gene>
<comment type="caution">
    <text evidence="1">The sequence shown here is derived from an EMBL/GenBank/DDBJ whole genome shotgun (WGS) entry which is preliminary data.</text>
</comment>
<accession>A0ABR1EVB6</accession>
<keyword evidence="2" id="KW-1185">Reference proteome</keyword>
<dbReference type="Proteomes" id="UP001303046">
    <property type="component" value="Unassembled WGS sequence"/>
</dbReference>